<feature type="domain" description="HD-GYP" evidence="2">
    <location>
        <begin position="186"/>
        <end position="382"/>
    </location>
</feature>
<keyword evidence="4" id="KW-1185">Reference proteome</keyword>
<dbReference type="SUPFAM" id="SSF109604">
    <property type="entry name" value="HD-domain/PDEase-like"/>
    <property type="match status" value="1"/>
</dbReference>
<feature type="transmembrane region" description="Helical" evidence="1">
    <location>
        <begin position="51"/>
        <end position="71"/>
    </location>
</feature>
<comment type="caution">
    <text evidence="3">The sequence shown here is derived from an EMBL/GenBank/DDBJ whole genome shotgun (WGS) entry which is preliminary data.</text>
</comment>
<dbReference type="RefSeq" id="WP_241369739.1">
    <property type="nucleotide sequence ID" value="NZ_JAKZFC010000004.1"/>
</dbReference>
<evidence type="ECO:0000313" key="3">
    <source>
        <dbReference type="EMBL" id="MCH7322674.1"/>
    </source>
</evidence>
<sequence>MKKTSLLQEEKHSTILFLWLFYVVFFVYEILYNNLFPAFPWSDANAKSTIWYDFMFVKYGVMIALIPLSIYLIKKEQTESVKYILFFGYFLTNVISDILYYKDSTLTYTSGNMVELVVVLFAPIFVNKKFTYFITVGLLLKYILVGIFIQDPLILFPISILIVLSFISFVLLHRFLNYIKALKYSYDEQLEGIVKGVIAILELKDPYTRGHSERVAAYAMNMAEATEKFKPSELNYFYYACLLHDIGKVNIPDSILTKSGRLTDEEYSIIKTHPVVGAEAIRDVDGIADNIEVIYHHHERWDGKGYPDGLAGGDIPFLARITAVADAFDAMTSSRSYRPALQFEEAYKRILDGQGSQFDPQLIELFKQVYPQWMQISKTYRKGMYMRGGEKRENSQT</sequence>
<feature type="transmembrane region" description="Helical" evidence="1">
    <location>
        <begin position="107"/>
        <end position="125"/>
    </location>
</feature>
<feature type="transmembrane region" description="Helical" evidence="1">
    <location>
        <begin position="132"/>
        <end position="149"/>
    </location>
</feature>
<dbReference type="EMBL" id="JAKZFC010000004">
    <property type="protein sequence ID" value="MCH7322674.1"/>
    <property type="molecule type" value="Genomic_DNA"/>
</dbReference>
<dbReference type="Pfam" id="PF13487">
    <property type="entry name" value="HD_5"/>
    <property type="match status" value="1"/>
</dbReference>
<dbReference type="PROSITE" id="PS51832">
    <property type="entry name" value="HD_GYP"/>
    <property type="match status" value="1"/>
</dbReference>
<dbReference type="InterPro" id="IPR003607">
    <property type="entry name" value="HD/PDEase_dom"/>
</dbReference>
<dbReference type="CDD" id="cd00077">
    <property type="entry name" value="HDc"/>
    <property type="match status" value="1"/>
</dbReference>
<keyword evidence="1" id="KW-0812">Transmembrane</keyword>
<feature type="transmembrane region" description="Helical" evidence="1">
    <location>
        <begin position="83"/>
        <end position="101"/>
    </location>
</feature>
<reference evidence="3 4" key="1">
    <citation type="submission" date="2022-03" db="EMBL/GenBank/DDBJ databases">
        <authorList>
            <person name="Jo J.-H."/>
            <person name="Im W.-T."/>
        </authorList>
    </citation>
    <scope>NUCLEOTIDE SEQUENCE [LARGE SCALE GENOMIC DNA]</scope>
    <source>
        <strain evidence="3 4">MA9</strain>
    </source>
</reference>
<dbReference type="NCBIfam" id="TIGR00277">
    <property type="entry name" value="HDIG"/>
    <property type="match status" value="1"/>
</dbReference>
<dbReference type="Pfam" id="PF20971">
    <property type="entry name" value="MASE12"/>
    <property type="match status" value="1"/>
</dbReference>
<keyword evidence="1" id="KW-0472">Membrane</keyword>
<dbReference type="PANTHER" id="PTHR43155">
    <property type="entry name" value="CYCLIC DI-GMP PHOSPHODIESTERASE PA4108-RELATED"/>
    <property type="match status" value="1"/>
</dbReference>
<dbReference type="Gene3D" id="1.10.3210.10">
    <property type="entry name" value="Hypothetical protein af1432"/>
    <property type="match status" value="1"/>
</dbReference>
<evidence type="ECO:0000313" key="4">
    <source>
        <dbReference type="Proteomes" id="UP001316087"/>
    </source>
</evidence>
<keyword evidence="1" id="KW-1133">Transmembrane helix</keyword>
<gene>
    <name evidence="3" type="ORF">LZ480_12300</name>
</gene>
<protein>
    <submittedName>
        <fullName evidence="3">HD-GYP domain-containing protein</fullName>
    </submittedName>
</protein>
<accession>A0ABS9UF07</accession>
<evidence type="ECO:0000259" key="2">
    <source>
        <dbReference type="PROSITE" id="PS51832"/>
    </source>
</evidence>
<dbReference type="InterPro" id="IPR037522">
    <property type="entry name" value="HD_GYP_dom"/>
</dbReference>
<evidence type="ECO:0000256" key="1">
    <source>
        <dbReference type="SAM" id="Phobius"/>
    </source>
</evidence>
<dbReference type="SMART" id="SM00471">
    <property type="entry name" value="HDc"/>
    <property type="match status" value="1"/>
</dbReference>
<dbReference type="PANTHER" id="PTHR43155:SF2">
    <property type="entry name" value="CYCLIC DI-GMP PHOSPHODIESTERASE PA4108"/>
    <property type="match status" value="1"/>
</dbReference>
<organism evidence="3 4">
    <name type="scientific">Solibacillus palustris</name>
    <dbReference type="NCBI Taxonomy" id="2908203"/>
    <lineage>
        <taxon>Bacteria</taxon>
        <taxon>Bacillati</taxon>
        <taxon>Bacillota</taxon>
        <taxon>Bacilli</taxon>
        <taxon>Bacillales</taxon>
        <taxon>Caryophanaceae</taxon>
        <taxon>Solibacillus</taxon>
    </lineage>
</organism>
<proteinExistence type="predicted"/>
<name>A0ABS9UF07_9BACL</name>
<feature type="transmembrane region" description="Helical" evidence="1">
    <location>
        <begin position="155"/>
        <end position="176"/>
    </location>
</feature>
<dbReference type="InterPro" id="IPR006675">
    <property type="entry name" value="HDIG_dom"/>
</dbReference>
<dbReference type="InterPro" id="IPR048436">
    <property type="entry name" value="MASE12"/>
</dbReference>
<feature type="transmembrane region" description="Helical" evidence="1">
    <location>
        <begin position="12"/>
        <end position="31"/>
    </location>
</feature>
<dbReference type="Proteomes" id="UP001316087">
    <property type="component" value="Unassembled WGS sequence"/>
</dbReference>